<dbReference type="InterPro" id="IPR001645">
    <property type="entry name" value="Folylpolyglutamate_synth"/>
</dbReference>
<dbReference type="NCBIfam" id="TIGR01499">
    <property type="entry name" value="folC"/>
    <property type="match status" value="1"/>
</dbReference>
<evidence type="ECO:0000256" key="6">
    <source>
        <dbReference type="ARBA" id="ARBA00022741"/>
    </source>
</evidence>
<evidence type="ECO:0000256" key="10">
    <source>
        <dbReference type="ARBA" id="ARBA00047493"/>
    </source>
</evidence>
<keyword evidence="5" id="KW-0479">Metal-binding</keyword>
<sequence length="429" mass="48622">MFKHFDDVEAFFASRQNYGIKPGLERMLALLNLLNNPHQALQAIHVAGTNGKGSTVNYLKNALKENNYRVGVFQSPSMDDVTGHIFINDERITKEKFMQILTDMYPAICELDEQDNHPTEFEILTVLTFIYFADHVDIAIIEAGMGGRGDTTNCIEPILSIITNVDLDHTAFLGDTLPEIAYQKAGIIKDNTPIVTGEEKEAALKVIQKEALAKDATLYQIHKDFSFQGVKQIEHQQQYQWEAPNYQAEEIAIQMLGDHQLKNSATVMMALKILAKDKLKIDFAKAIVGLAKTVVPGRFEKIHKYPNIIIDGAHNPASIDYFMQTVKNTYPSEEKHLIFAAFKDKDIPSMLEELIPYFSTVTITTFDHPRAAPLEENMELMKYDHVSLQDNWQGLVDAIGQKPMDNNHLYFITGSLHFISLVRNYLLTR</sequence>
<reference evidence="14" key="1">
    <citation type="submission" date="2024-07" db="EMBL/GenBank/DDBJ databases">
        <title>Halotolerant mesophilic bacterium Ornithinibacillus sp. 4-3, sp. nov., isolated from soil.</title>
        <authorList>
            <person name="Sidarenka A.V."/>
            <person name="Guliayeva D.E."/>
            <person name="Leanovich S.I."/>
            <person name="Hileuskaya K.S."/>
            <person name="Akhremchuk A.E."/>
            <person name="Sikolenko M.A."/>
            <person name="Valentovich L.N."/>
        </authorList>
    </citation>
    <scope>NUCLEOTIDE SEQUENCE</scope>
    <source>
        <strain evidence="14">4-3</strain>
    </source>
</reference>
<evidence type="ECO:0000256" key="1">
    <source>
        <dbReference type="ARBA" id="ARBA00001946"/>
    </source>
</evidence>
<dbReference type="AlphaFoldDB" id="A0AB39HMJ9"/>
<evidence type="ECO:0000256" key="8">
    <source>
        <dbReference type="ARBA" id="ARBA00022842"/>
    </source>
</evidence>
<keyword evidence="7 11" id="KW-0067">ATP-binding</keyword>
<evidence type="ECO:0000259" key="13">
    <source>
        <dbReference type="Pfam" id="PF08245"/>
    </source>
</evidence>
<dbReference type="Pfam" id="PF02875">
    <property type="entry name" value="Mur_ligase_C"/>
    <property type="match status" value="1"/>
</dbReference>
<dbReference type="Pfam" id="PF08245">
    <property type="entry name" value="Mur_ligase_M"/>
    <property type="match status" value="1"/>
</dbReference>
<evidence type="ECO:0000256" key="2">
    <source>
        <dbReference type="ARBA" id="ARBA00008276"/>
    </source>
</evidence>
<dbReference type="GO" id="GO:0005524">
    <property type="term" value="F:ATP binding"/>
    <property type="evidence" value="ECO:0007669"/>
    <property type="project" value="UniProtKB-KW"/>
</dbReference>
<dbReference type="InterPro" id="IPR004101">
    <property type="entry name" value="Mur_ligase_C"/>
</dbReference>
<dbReference type="InterPro" id="IPR036565">
    <property type="entry name" value="Mur-like_cat_sf"/>
</dbReference>
<comment type="catalytic activity">
    <reaction evidence="10">
        <text>(6S)-5,6,7,8-tetrahydrofolyl-(gamma-L-Glu)(n) + L-glutamate + ATP = (6S)-5,6,7,8-tetrahydrofolyl-(gamma-L-Glu)(n+1) + ADP + phosphate + H(+)</text>
        <dbReference type="Rhea" id="RHEA:10580"/>
        <dbReference type="Rhea" id="RHEA-COMP:14738"/>
        <dbReference type="Rhea" id="RHEA-COMP:14740"/>
        <dbReference type="ChEBI" id="CHEBI:15378"/>
        <dbReference type="ChEBI" id="CHEBI:29985"/>
        <dbReference type="ChEBI" id="CHEBI:30616"/>
        <dbReference type="ChEBI" id="CHEBI:43474"/>
        <dbReference type="ChEBI" id="CHEBI:141005"/>
        <dbReference type="ChEBI" id="CHEBI:456216"/>
        <dbReference type="EC" id="6.3.2.17"/>
    </reaction>
</comment>
<gene>
    <name evidence="14" type="ORF">AB4Y30_10625</name>
</gene>
<evidence type="ECO:0000256" key="11">
    <source>
        <dbReference type="PIRNR" id="PIRNR001563"/>
    </source>
</evidence>
<dbReference type="InterPro" id="IPR036615">
    <property type="entry name" value="Mur_ligase_C_dom_sf"/>
</dbReference>
<organism evidence="14">
    <name type="scientific">Ornithinibacillus sp. 4-3</name>
    <dbReference type="NCBI Taxonomy" id="3231488"/>
    <lineage>
        <taxon>Bacteria</taxon>
        <taxon>Bacillati</taxon>
        <taxon>Bacillota</taxon>
        <taxon>Bacilli</taxon>
        <taxon>Bacillales</taxon>
        <taxon>Bacillaceae</taxon>
        <taxon>Ornithinibacillus</taxon>
    </lineage>
</organism>
<protein>
    <recommendedName>
        <fullName evidence="3">tetrahydrofolate synthase</fullName>
        <ecNumber evidence="3">6.3.2.17</ecNumber>
    </recommendedName>
    <alternativeName>
        <fullName evidence="9">Tetrahydrofolylpolyglutamate synthase</fullName>
    </alternativeName>
</protein>
<dbReference type="FunFam" id="3.40.1190.10:FF:000011">
    <property type="entry name" value="Folylpolyglutamate synthase/dihydrofolate synthase"/>
    <property type="match status" value="1"/>
</dbReference>
<dbReference type="GO" id="GO:0008841">
    <property type="term" value="F:dihydrofolate synthase activity"/>
    <property type="evidence" value="ECO:0007669"/>
    <property type="project" value="TreeGrafter"/>
</dbReference>
<evidence type="ECO:0000259" key="12">
    <source>
        <dbReference type="Pfam" id="PF02875"/>
    </source>
</evidence>
<evidence type="ECO:0000256" key="4">
    <source>
        <dbReference type="ARBA" id="ARBA00022598"/>
    </source>
</evidence>
<proteinExistence type="inferred from homology"/>
<comment type="cofactor">
    <cofactor evidence="1">
        <name>Mg(2+)</name>
        <dbReference type="ChEBI" id="CHEBI:18420"/>
    </cofactor>
</comment>
<accession>A0AB39HMJ9</accession>
<dbReference type="Gene3D" id="3.40.1190.10">
    <property type="entry name" value="Mur-like, catalytic domain"/>
    <property type="match status" value="1"/>
</dbReference>
<dbReference type="InterPro" id="IPR013221">
    <property type="entry name" value="Mur_ligase_cen"/>
</dbReference>
<dbReference type="GO" id="GO:0046872">
    <property type="term" value="F:metal ion binding"/>
    <property type="evidence" value="ECO:0007669"/>
    <property type="project" value="UniProtKB-KW"/>
</dbReference>
<keyword evidence="8" id="KW-0460">Magnesium</keyword>
<dbReference type="EC" id="6.3.2.17" evidence="3"/>
<feature type="domain" description="Mur ligase central" evidence="13">
    <location>
        <begin position="46"/>
        <end position="270"/>
    </location>
</feature>
<evidence type="ECO:0000256" key="5">
    <source>
        <dbReference type="ARBA" id="ARBA00022723"/>
    </source>
</evidence>
<evidence type="ECO:0000256" key="3">
    <source>
        <dbReference type="ARBA" id="ARBA00013025"/>
    </source>
</evidence>
<dbReference type="EMBL" id="CP162599">
    <property type="protein sequence ID" value="XDK31481.1"/>
    <property type="molecule type" value="Genomic_DNA"/>
</dbReference>
<dbReference type="SUPFAM" id="SSF53623">
    <property type="entry name" value="MurD-like peptide ligases, catalytic domain"/>
    <property type="match status" value="1"/>
</dbReference>
<evidence type="ECO:0000313" key="14">
    <source>
        <dbReference type="EMBL" id="XDK31481.1"/>
    </source>
</evidence>
<dbReference type="GO" id="GO:0005737">
    <property type="term" value="C:cytoplasm"/>
    <property type="evidence" value="ECO:0007669"/>
    <property type="project" value="TreeGrafter"/>
</dbReference>
<evidence type="ECO:0000256" key="7">
    <source>
        <dbReference type="ARBA" id="ARBA00022840"/>
    </source>
</evidence>
<dbReference type="Gene3D" id="3.90.190.20">
    <property type="entry name" value="Mur ligase, C-terminal domain"/>
    <property type="match status" value="1"/>
</dbReference>
<feature type="domain" description="Mur ligase C-terminal" evidence="12">
    <location>
        <begin position="297"/>
        <end position="415"/>
    </location>
</feature>
<dbReference type="GO" id="GO:0004326">
    <property type="term" value="F:tetrahydrofolylpolyglutamate synthase activity"/>
    <property type="evidence" value="ECO:0007669"/>
    <property type="project" value="UniProtKB-EC"/>
</dbReference>
<keyword evidence="6 11" id="KW-0547">Nucleotide-binding</keyword>
<evidence type="ECO:0000256" key="9">
    <source>
        <dbReference type="ARBA" id="ARBA00030592"/>
    </source>
</evidence>
<dbReference type="PANTHER" id="PTHR11136:SF0">
    <property type="entry name" value="DIHYDROFOLATE SYNTHETASE-RELATED"/>
    <property type="match status" value="1"/>
</dbReference>
<dbReference type="RefSeq" id="WP_368652208.1">
    <property type="nucleotide sequence ID" value="NZ_CP162599.1"/>
</dbReference>
<keyword evidence="4 11" id="KW-0436">Ligase</keyword>
<dbReference type="PANTHER" id="PTHR11136">
    <property type="entry name" value="FOLYLPOLYGLUTAMATE SYNTHASE-RELATED"/>
    <property type="match status" value="1"/>
</dbReference>
<dbReference type="PIRSF" id="PIRSF001563">
    <property type="entry name" value="Folylpolyglu_synth"/>
    <property type="match status" value="1"/>
</dbReference>
<name>A0AB39HMJ9_9BACI</name>
<comment type="similarity">
    <text evidence="2 11">Belongs to the folylpolyglutamate synthase family.</text>
</comment>
<dbReference type="SUPFAM" id="SSF53244">
    <property type="entry name" value="MurD-like peptide ligases, peptide-binding domain"/>
    <property type="match status" value="1"/>
</dbReference>